<keyword evidence="12" id="KW-0175">Coiled coil</keyword>
<dbReference type="CDD" id="cd10322">
    <property type="entry name" value="SLC5sbd"/>
    <property type="match status" value="1"/>
</dbReference>
<evidence type="ECO:0000256" key="2">
    <source>
        <dbReference type="ARBA" id="ARBA00004429"/>
    </source>
</evidence>
<dbReference type="Pfam" id="PF02518">
    <property type="entry name" value="HATPase_c"/>
    <property type="match status" value="1"/>
</dbReference>
<evidence type="ECO:0000256" key="13">
    <source>
        <dbReference type="SAM" id="Phobius"/>
    </source>
</evidence>
<dbReference type="CDD" id="cd00082">
    <property type="entry name" value="HisKA"/>
    <property type="match status" value="1"/>
</dbReference>
<dbReference type="PROSITE" id="PS50283">
    <property type="entry name" value="NA_SOLUT_SYMP_3"/>
    <property type="match status" value="1"/>
</dbReference>
<dbReference type="InterPro" id="IPR005467">
    <property type="entry name" value="His_kinase_dom"/>
</dbReference>
<evidence type="ECO:0000256" key="11">
    <source>
        <dbReference type="ARBA" id="ARBA00023136"/>
    </source>
</evidence>
<protein>
    <recommendedName>
        <fullName evidence="4">histidine kinase</fullName>
        <ecNumber evidence="4">2.7.13.3</ecNumber>
    </recommendedName>
</protein>
<dbReference type="SMART" id="SM00387">
    <property type="entry name" value="HATPase_c"/>
    <property type="match status" value="1"/>
</dbReference>
<dbReference type="InterPro" id="IPR050736">
    <property type="entry name" value="Sensor_HK_Regulatory"/>
</dbReference>
<dbReference type="FunFam" id="1.10.287.130:FF:000001">
    <property type="entry name" value="Two-component sensor histidine kinase"/>
    <property type="match status" value="1"/>
</dbReference>
<comment type="subcellular location">
    <subcellularLocation>
        <location evidence="2">Cell inner membrane</location>
        <topology evidence="2">Multi-pass membrane protein</topology>
    </subcellularLocation>
</comment>
<feature type="transmembrane region" description="Helical" evidence="13">
    <location>
        <begin position="337"/>
        <end position="370"/>
    </location>
</feature>
<dbReference type="Gene3D" id="1.20.1730.10">
    <property type="entry name" value="Sodium/glucose cotransporter"/>
    <property type="match status" value="1"/>
</dbReference>
<organism evidence="15 16">
    <name type="scientific">Accumulibacter regalis</name>
    <dbReference type="NCBI Taxonomy" id="522306"/>
    <lineage>
        <taxon>Bacteria</taxon>
        <taxon>Pseudomonadati</taxon>
        <taxon>Pseudomonadota</taxon>
        <taxon>Betaproteobacteria</taxon>
        <taxon>Candidatus Accumulibacter</taxon>
    </lineage>
</organism>
<dbReference type="AlphaFoldDB" id="A0A011PRL5"/>
<dbReference type="InterPro" id="IPR036890">
    <property type="entry name" value="HATPase_C_sf"/>
</dbReference>
<dbReference type="InterPro" id="IPR038377">
    <property type="entry name" value="Na/Glc_symporter_sf"/>
</dbReference>
<evidence type="ECO:0000256" key="10">
    <source>
        <dbReference type="ARBA" id="ARBA00023012"/>
    </source>
</evidence>
<accession>A0A011PRL5</accession>
<dbReference type="CDD" id="cd16922">
    <property type="entry name" value="HATPase_EvgS-ArcB-TorS-like"/>
    <property type="match status" value="1"/>
</dbReference>
<keyword evidence="10" id="KW-0902">Two-component regulatory system</keyword>
<keyword evidence="7 13" id="KW-0812">Transmembrane</keyword>
<dbReference type="GO" id="GO:0000155">
    <property type="term" value="F:phosphorelay sensor kinase activity"/>
    <property type="evidence" value="ECO:0007669"/>
    <property type="project" value="InterPro"/>
</dbReference>
<evidence type="ECO:0000313" key="15">
    <source>
        <dbReference type="EMBL" id="EXI90066.1"/>
    </source>
</evidence>
<comment type="similarity">
    <text evidence="3">Belongs to the sodium:solute symporter (SSF) (TC 2.A.21) family.</text>
</comment>
<feature type="transmembrane region" description="Helical" evidence="13">
    <location>
        <begin position="290"/>
        <end position="317"/>
    </location>
</feature>
<dbReference type="Gene3D" id="3.30.565.10">
    <property type="entry name" value="Histidine kinase-like ATPase, C-terminal domain"/>
    <property type="match status" value="1"/>
</dbReference>
<proteinExistence type="inferred from homology"/>
<feature type="transmembrane region" description="Helical" evidence="13">
    <location>
        <begin position="196"/>
        <end position="223"/>
    </location>
</feature>
<dbReference type="GO" id="GO:0022857">
    <property type="term" value="F:transmembrane transporter activity"/>
    <property type="evidence" value="ECO:0007669"/>
    <property type="project" value="InterPro"/>
</dbReference>
<gene>
    <name evidence="15" type="primary">yycG_1</name>
    <name evidence="15" type="ORF">AW11_01100</name>
</gene>
<keyword evidence="8 15" id="KW-0418">Kinase</keyword>
<dbReference type="eggNOG" id="COG2205">
    <property type="taxonomic scope" value="Bacteria"/>
</dbReference>
<dbReference type="SMART" id="SM00388">
    <property type="entry name" value="HisKA"/>
    <property type="match status" value="1"/>
</dbReference>
<evidence type="ECO:0000256" key="5">
    <source>
        <dbReference type="ARBA" id="ARBA00022553"/>
    </source>
</evidence>
<evidence type="ECO:0000256" key="8">
    <source>
        <dbReference type="ARBA" id="ARBA00022777"/>
    </source>
</evidence>
<dbReference type="Gene3D" id="1.10.287.130">
    <property type="match status" value="1"/>
</dbReference>
<feature type="transmembrane region" description="Helical" evidence="13">
    <location>
        <begin position="116"/>
        <end position="134"/>
    </location>
</feature>
<evidence type="ECO:0000313" key="16">
    <source>
        <dbReference type="Proteomes" id="UP000022141"/>
    </source>
</evidence>
<dbReference type="InterPro" id="IPR003661">
    <property type="entry name" value="HisK_dim/P_dom"/>
</dbReference>
<feature type="transmembrane region" description="Helical" evidence="13">
    <location>
        <begin position="6"/>
        <end position="24"/>
    </location>
</feature>
<dbReference type="STRING" id="1454004.AW11_01100"/>
<evidence type="ECO:0000256" key="12">
    <source>
        <dbReference type="SAM" id="Coils"/>
    </source>
</evidence>
<comment type="caution">
    <text evidence="15">The sequence shown here is derived from an EMBL/GenBank/DDBJ whole genome shotgun (WGS) entry which is preliminary data.</text>
</comment>
<feature type="domain" description="Histidine kinase" evidence="14">
    <location>
        <begin position="690"/>
        <end position="909"/>
    </location>
</feature>
<dbReference type="eggNOG" id="COG0591">
    <property type="taxonomic scope" value="Bacteria"/>
</dbReference>
<dbReference type="EMBL" id="JEMY01000010">
    <property type="protein sequence ID" value="EXI90066.1"/>
    <property type="molecule type" value="Genomic_DNA"/>
</dbReference>
<keyword evidence="16" id="KW-1185">Reference proteome</keyword>
<keyword evidence="9 13" id="KW-1133">Transmembrane helix</keyword>
<dbReference type="PATRIC" id="fig|1454004.3.peg.1153"/>
<evidence type="ECO:0000259" key="14">
    <source>
        <dbReference type="PROSITE" id="PS50109"/>
    </source>
</evidence>
<dbReference type="GO" id="GO:0005886">
    <property type="term" value="C:plasma membrane"/>
    <property type="evidence" value="ECO:0007669"/>
    <property type="project" value="UniProtKB-SubCell"/>
</dbReference>
<dbReference type="PANTHER" id="PTHR43711:SF30">
    <property type="entry name" value="HISTIDINE KINASE"/>
    <property type="match status" value="1"/>
</dbReference>
<dbReference type="InterPro" id="IPR004358">
    <property type="entry name" value="Sig_transdc_His_kin-like_C"/>
</dbReference>
<feature type="transmembrane region" description="Helical" evidence="13">
    <location>
        <begin position="451"/>
        <end position="473"/>
    </location>
</feature>
<feature type="transmembrane region" description="Helical" evidence="13">
    <location>
        <begin position="391"/>
        <end position="411"/>
    </location>
</feature>
<feature type="transmembrane region" description="Helical" evidence="13">
    <location>
        <begin position="62"/>
        <end position="88"/>
    </location>
</feature>
<evidence type="ECO:0000256" key="1">
    <source>
        <dbReference type="ARBA" id="ARBA00000085"/>
    </source>
</evidence>
<evidence type="ECO:0000256" key="7">
    <source>
        <dbReference type="ARBA" id="ARBA00022692"/>
    </source>
</evidence>
<dbReference type="InterPro" id="IPR036097">
    <property type="entry name" value="HisK_dim/P_sf"/>
</dbReference>
<comment type="catalytic activity">
    <reaction evidence="1">
        <text>ATP + protein L-histidine = ADP + protein N-phospho-L-histidine.</text>
        <dbReference type="EC" id="2.7.13.3"/>
    </reaction>
</comment>
<dbReference type="Proteomes" id="UP000022141">
    <property type="component" value="Unassembled WGS sequence"/>
</dbReference>
<dbReference type="EC" id="2.7.13.3" evidence="4"/>
<name>A0A011PRL5_ACCRE</name>
<dbReference type="InterPro" id="IPR001734">
    <property type="entry name" value="Na/solute_symporter"/>
</dbReference>
<feature type="transmembrane region" description="Helical" evidence="13">
    <location>
        <begin position="36"/>
        <end position="56"/>
    </location>
</feature>
<keyword evidence="6 15" id="KW-0808">Transferase</keyword>
<evidence type="ECO:0000256" key="6">
    <source>
        <dbReference type="ARBA" id="ARBA00022679"/>
    </source>
</evidence>
<evidence type="ECO:0000256" key="9">
    <source>
        <dbReference type="ARBA" id="ARBA00022989"/>
    </source>
</evidence>
<dbReference type="SUPFAM" id="SSF47384">
    <property type="entry name" value="Homodimeric domain of signal transducing histidine kinase"/>
    <property type="match status" value="1"/>
</dbReference>
<evidence type="ECO:0000256" key="4">
    <source>
        <dbReference type="ARBA" id="ARBA00012438"/>
    </source>
</evidence>
<feature type="transmembrane region" description="Helical" evidence="13">
    <location>
        <begin position="417"/>
        <end position="439"/>
    </location>
</feature>
<dbReference type="PRINTS" id="PR00344">
    <property type="entry name" value="BCTRLSENSOR"/>
</dbReference>
<feature type="transmembrane region" description="Helical" evidence="13">
    <location>
        <begin position="249"/>
        <end position="269"/>
    </location>
</feature>
<feature type="transmembrane region" description="Helical" evidence="13">
    <location>
        <begin position="167"/>
        <end position="184"/>
    </location>
</feature>
<evidence type="ECO:0000256" key="3">
    <source>
        <dbReference type="ARBA" id="ARBA00006434"/>
    </source>
</evidence>
<dbReference type="FunFam" id="3.30.565.10:FF:000006">
    <property type="entry name" value="Sensor histidine kinase WalK"/>
    <property type="match status" value="1"/>
</dbReference>
<dbReference type="PROSITE" id="PS50109">
    <property type="entry name" value="HIS_KIN"/>
    <property type="match status" value="1"/>
</dbReference>
<feature type="coiled-coil region" evidence="12">
    <location>
        <begin position="649"/>
        <end position="690"/>
    </location>
</feature>
<dbReference type="Pfam" id="PF00512">
    <property type="entry name" value="HisKA"/>
    <property type="match status" value="1"/>
</dbReference>
<dbReference type="InterPro" id="IPR003594">
    <property type="entry name" value="HATPase_dom"/>
</dbReference>
<keyword evidence="5" id="KW-0597">Phosphoprotein</keyword>
<dbReference type="SUPFAM" id="SSF55874">
    <property type="entry name" value="ATPase domain of HSP90 chaperone/DNA topoisomerase II/histidine kinase"/>
    <property type="match status" value="1"/>
</dbReference>
<sequence length="920" mass="99639">MLEPPVVIAVALLYLGLLFAVAWWGDKRADQGRSIIASPTIYALSMAVYCTTWTFYGSVGRAAVSGIGFLPVYLGPTLVMALGWIVLLKMIRIVKANRITSIADFISSRYGKSHGLGGLVTIIAVVGIIPYISLQLKAVSNTVSLLLSYPEIVMPHRSATMSVGADISFYIALILAAFTIVFGTRHLDATERHEGMVAAIALESVVKLVAFMAVGVFVTYGIYNGFGDIFDHVEAHDELRRLLTAIPSGAGYTGWFSLIVLSGLAILFLPRQFQVAVVENVNEAHLKRAAWMFPLYLLLINVFVLPIAVGGQLHFAGQGVDADTFVLTLPMSQRQEGLTLLVFIGGLSSATGMVIVETIALSTMVCNDLVMPMLLRHKRAALAESKDLSGLLLGIRRGAIVVILLLGYLYFRLAGEAYALVAIGLISFSAVAQFAPALIGGMYWRGGTRGGALAGLSAGFAVWAYTLLLPSFAKSGWLPGDFLAQGFFGVDLLRPQQLFGLTGIDEISHCLFWSFLANIGAYVGVSLLRPPMVAEATQATLFVDALSDPGQGGAILWRGRAQVSDLQELVGRFLGPTRAQAAFAAFARRHGRDGNSTPEADAKLVQFAESLLAGAIGSASARVMVASVAKEEPLSIEEVMHILDEASQLRTYSRELERKSRELTAATLELQEANERLQELDRVKDDIMSSVTHELRTPLTSIRAFSELLRDDPKMHLADRERFLGLIVSEAERLTRLINQTLDLAKIESGRADWNGCELDLKEVVEQSIAATSQLVREKEAHVEVDLPDNLPLILADRDRLIQVMLNLLSNAVKFLTPGSGRIRVTLSRRDDGLEVSVADNGPGIRPEDQQLVFEKFRQVGDTMTAKPSGTGLGLPISRRIVEHFGGQLWVESVPGEGATFRFTLPFAPAQPPADASPAA</sequence>
<reference evidence="15" key="1">
    <citation type="submission" date="2014-02" db="EMBL/GenBank/DDBJ databases">
        <title>Expanding our view of genomic diversity in Candidatus Accumulibacter clades.</title>
        <authorList>
            <person name="Skennerton C.T."/>
            <person name="Barr J.J."/>
            <person name="Slater F.R."/>
            <person name="Bond P.L."/>
            <person name="Tyson G.W."/>
        </authorList>
    </citation>
    <scope>NUCLEOTIDE SEQUENCE [LARGE SCALE GENOMIC DNA]</scope>
</reference>
<dbReference type="PANTHER" id="PTHR43711">
    <property type="entry name" value="TWO-COMPONENT HISTIDINE KINASE"/>
    <property type="match status" value="1"/>
</dbReference>
<keyword evidence="11 13" id="KW-0472">Membrane</keyword>